<dbReference type="Proteomes" id="UP000655094">
    <property type="component" value="Unassembled WGS sequence"/>
</dbReference>
<comment type="caution">
    <text evidence="1">The sequence shown here is derived from an EMBL/GenBank/DDBJ whole genome shotgun (WGS) entry which is preliminary data.</text>
</comment>
<reference evidence="1" key="1">
    <citation type="submission" date="2020-10" db="EMBL/GenBank/DDBJ databases">
        <title>Genome Sequence of ESBL Producing Zambian Clinical Strains.</title>
        <authorList>
            <person name="Shawa M."/>
            <person name="Furuta Y."/>
            <person name="Simbotwe M."/>
            <person name="Mulenga E."/>
            <person name="Mubanga M."/>
            <person name="Mulenga G."/>
            <person name="Kaile C."/>
            <person name="Zorigt T."/>
            <person name="Hang'ombe B."/>
            <person name="Higashi H."/>
        </authorList>
    </citation>
    <scope>NUCLEOTIDE SEQUENCE</scope>
    <source>
        <strain evidence="1">Zam_UTH_09</strain>
    </source>
</reference>
<dbReference type="AlphaFoldDB" id="A0A919HLW7"/>
<dbReference type="EMBL" id="BNFF01000001">
    <property type="protein sequence ID" value="GHK50928.1"/>
    <property type="molecule type" value="Genomic_DNA"/>
</dbReference>
<organism evidence="1 2">
    <name type="scientific">Klebsiella pneumoniae</name>
    <dbReference type="NCBI Taxonomy" id="573"/>
    <lineage>
        <taxon>Bacteria</taxon>
        <taxon>Pseudomonadati</taxon>
        <taxon>Pseudomonadota</taxon>
        <taxon>Gammaproteobacteria</taxon>
        <taxon>Enterobacterales</taxon>
        <taxon>Enterobacteriaceae</taxon>
        <taxon>Klebsiella/Raoultella group</taxon>
        <taxon>Klebsiella</taxon>
        <taxon>Klebsiella pneumoniae complex</taxon>
    </lineage>
</organism>
<gene>
    <name evidence="1" type="ORF">KPZU09_06640</name>
</gene>
<evidence type="ECO:0000313" key="1">
    <source>
        <dbReference type="EMBL" id="GHK50928.1"/>
    </source>
</evidence>
<proteinExistence type="predicted"/>
<sequence length="66" mass="6626">MSLLEQGRLSELDAIGNDELSAMAGKSTHEIKTRVAAFAALSALAAGAVKAAITGRSPSGSPDSAR</sequence>
<accession>A0A919HLW7</accession>
<name>A0A919HLW7_KLEPN</name>
<evidence type="ECO:0000313" key="2">
    <source>
        <dbReference type="Proteomes" id="UP000655094"/>
    </source>
</evidence>
<protein>
    <submittedName>
        <fullName evidence="1">Uncharacterized protein</fullName>
    </submittedName>
</protein>